<dbReference type="InterPro" id="IPR006311">
    <property type="entry name" value="TAT_signal"/>
</dbReference>
<dbReference type="CDD" id="cd13578">
    <property type="entry name" value="PBP2_Bug27"/>
    <property type="match status" value="1"/>
</dbReference>
<keyword evidence="2" id="KW-0732">Signal</keyword>
<keyword evidence="4" id="KW-1185">Reference proteome</keyword>
<feature type="chain" id="PRO_5045094995" evidence="2">
    <location>
        <begin position="33"/>
        <end position="331"/>
    </location>
</feature>
<organism evidence="3 4">
    <name type="scientific">Variovorax ginsengisoli</name>
    <dbReference type="NCBI Taxonomy" id="363844"/>
    <lineage>
        <taxon>Bacteria</taxon>
        <taxon>Pseudomonadati</taxon>
        <taxon>Pseudomonadota</taxon>
        <taxon>Betaproteobacteria</taxon>
        <taxon>Burkholderiales</taxon>
        <taxon>Comamonadaceae</taxon>
        <taxon>Variovorax</taxon>
    </lineage>
</organism>
<evidence type="ECO:0000256" key="2">
    <source>
        <dbReference type="SAM" id="SignalP"/>
    </source>
</evidence>
<evidence type="ECO:0000313" key="3">
    <source>
        <dbReference type="EMBL" id="MDP9900657.1"/>
    </source>
</evidence>
<dbReference type="InterPro" id="IPR042100">
    <property type="entry name" value="Bug_dom1"/>
</dbReference>
<dbReference type="SUPFAM" id="SSF53850">
    <property type="entry name" value="Periplasmic binding protein-like II"/>
    <property type="match status" value="1"/>
</dbReference>
<reference evidence="3 4" key="1">
    <citation type="submission" date="2023-07" db="EMBL/GenBank/DDBJ databases">
        <title>Sorghum-associated microbial communities from plants grown in Nebraska, USA.</title>
        <authorList>
            <person name="Schachtman D."/>
        </authorList>
    </citation>
    <scope>NUCLEOTIDE SEQUENCE [LARGE SCALE GENOMIC DNA]</scope>
    <source>
        <strain evidence="3 4">DS1607</strain>
    </source>
</reference>
<dbReference type="Gene3D" id="3.40.190.150">
    <property type="entry name" value="Bordetella uptake gene, domain 1"/>
    <property type="match status" value="1"/>
</dbReference>
<sequence length="331" mass="34748">MSIFPLRGSRRGFGLAAAAVMLAIVGARPAAAQAAYPSRPIRLIVPYSAGGGADNAARVLAQRLSVTLRTQVVVDNRPGASGMIGAQAVAKADADGYTVLYDASTFAVNPSLRKMSFDPVNDLLPISLALTVPNILVVPPKAPVADFKAFVAWARNEPGKVSFASYGAGSPAHLAGELLNREARINMLHVPYKGGAPALADVIGGQVDSYFANAGSGLNYVQSGQLKALAVTSRQRMAALPQVPTIAESGFPDFEVLEWNGFFVPKGTAPAIVERLSAEVQAAVRDPETRARLVKLGADPVGGTPAEFKTFIASQTQRWAQLIQTNKITAD</sequence>
<proteinExistence type="inferred from homology"/>
<dbReference type="PANTHER" id="PTHR42928">
    <property type="entry name" value="TRICARBOXYLATE-BINDING PROTEIN"/>
    <property type="match status" value="1"/>
</dbReference>
<protein>
    <submittedName>
        <fullName evidence="3">Tripartite-type tricarboxylate transporter receptor subunit TctC</fullName>
    </submittedName>
</protein>
<comment type="similarity">
    <text evidence="1">Belongs to the UPF0065 (bug) family.</text>
</comment>
<comment type="caution">
    <text evidence="3">The sequence shown here is derived from an EMBL/GenBank/DDBJ whole genome shotgun (WGS) entry which is preliminary data.</text>
</comment>
<dbReference type="InterPro" id="IPR005064">
    <property type="entry name" value="BUG"/>
</dbReference>
<dbReference type="PIRSF" id="PIRSF017082">
    <property type="entry name" value="YflP"/>
    <property type="match status" value="1"/>
</dbReference>
<accession>A0ABT9S8H7</accession>
<dbReference type="PROSITE" id="PS51318">
    <property type="entry name" value="TAT"/>
    <property type="match status" value="1"/>
</dbReference>
<dbReference type="Gene3D" id="3.40.190.10">
    <property type="entry name" value="Periplasmic binding protein-like II"/>
    <property type="match status" value="1"/>
</dbReference>
<evidence type="ECO:0000256" key="1">
    <source>
        <dbReference type="ARBA" id="ARBA00006987"/>
    </source>
</evidence>
<dbReference type="PANTHER" id="PTHR42928:SF5">
    <property type="entry name" value="BLR1237 PROTEIN"/>
    <property type="match status" value="1"/>
</dbReference>
<keyword evidence="3" id="KW-0675">Receptor</keyword>
<dbReference type="EMBL" id="JAUSRO010000008">
    <property type="protein sequence ID" value="MDP9900657.1"/>
    <property type="molecule type" value="Genomic_DNA"/>
</dbReference>
<evidence type="ECO:0000313" key="4">
    <source>
        <dbReference type="Proteomes" id="UP001226867"/>
    </source>
</evidence>
<dbReference type="Pfam" id="PF03401">
    <property type="entry name" value="TctC"/>
    <property type="match status" value="1"/>
</dbReference>
<feature type="signal peptide" evidence="2">
    <location>
        <begin position="1"/>
        <end position="32"/>
    </location>
</feature>
<name>A0ABT9S8H7_9BURK</name>
<dbReference type="Proteomes" id="UP001226867">
    <property type="component" value="Unassembled WGS sequence"/>
</dbReference>
<gene>
    <name evidence="3" type="ORF">J2W36_002923</name>
</gene>